<dbReference type="Proteomes" id="UP000242715">
    <property type="component" value="Unassembled WGS sequence"/>
</dbReference>
<evidence type="ECO:0000313" key="2">
    <source>
        <dbReference type="Proteomes" id="UP000242715"/>
    </source>
</evidence>
<dbReference type="AlphaFoldDB" id="A0A2Z6NDL0"/>
<gene>
    <name evidence="1" type="ORF">TSUD_379340</name>
</gene>
<protein>
    <submittedName>
        <fullName evidence="1">Uncharacterized protein</fullName>
    </submittedName>
</protein>
<accession>A0A2Z6NDL0</accession>
<keyword evidence="2" id="KW-1185">Reference proteome</keyword>
<sequence length="70" mass="7559">MITMHWRCILKSICSPPGIKIGLVTCGIIGRGIEYYFEGIVDDYVVVVVDGDGWVSEHDVDSGICGPTAT</sequence>
<organism evidence="1 2">
    <name type="scientific">Trifolium subterraneum</name>
    <name type="common">Subterranean clover</name>
    <dbReference type="NCBI Taxonomy" id="3900"/>
    <lineage>
        <taxon>Eukaryota</taxon>
        <taxon>Viridiplantae</taxon>
        <taxon>Streptophyta</taxon>
        <taxon>Embryophyta</taxon>
        <taxon>Tracheophyta</taxon>
        <taxon>Spermatophyta</taxon>
        <taxon>Magnoliopsida</taxon>
        <taxon>eudicotyledons</taxon>
        <taxon>Gunneridae</taxon>
        <taxon>Pentapetalae</taxon>
        <taxon>rosids</taxon>
        <taxon>fabids</taxon>
        <taxon>Fabales</taxon>
        <taxon>Fabaceae</taxon>
        <taxon>Papilionoideae</taxon>
        <taxon>50 kb inversion clade</taxon>
        <taxon>NPAAA clade</taxon>
        <taxon>Hologalegina</taxon>
        <taxon>IRL clade</taxon>
        <taxon>Trifolieae</taxon>
        <taxon>Trifolium</taxon>
    </lineage>
</organism>
<name>A0A2Z6NDL0_TRISU</name>
<dbReference type="EMBL" id="DF973882">
    <property type="protein sequence ID" value="GAU41796.1"/>
    <property type="molecule type" value="Genomic_DNA"/>
</dbReference>
<proteinExistence type="predicted"/>
<evidence type="ECO:0000313" key="1">
    <source>
        <dbReference type="EMBL" id="GAU41796.1"/>
    </source>
</evidence>
<reference evidence="2" key="1">
    <citation type="journal article" date="2017" name="Front. Plant Sci.">
        <title>Climate Clever Clovers: New Paradigm to Reduce the Environmental Footprint of Ruminants by Breeding Low Methanogenic Forages Utilizing Haplotype Variation.</title>
        <authorList>
            <person name="Kaur P."/>
            <person name="Appels R."/>
            <person name="Bayer P.E."/>
            <person name="Keeble-Gagnere G."/>
            <person name="Wang J."/>
            <person name="Hirakawa H."/>
            <person name="Shirasawa K."/>
            <person name="Vercoe P."/>
            <person name="Stefanova K."/>
            <person name="Durmic Z."/>
            <person name="Nichols P."/>
            <person name="Revell C."/>
            <person name="Isobe S.N."/>
            <person name="Edwards D."/>
            <person name="Erskine W."/>
        </authorList>
    </citation>
    <scope>NUCLEOTIDE SEQUENCE [LARGE SCALE GENOMIC DNA]</scope>
    <source>
        <strain evidence="2">cv. Daliak</strain>
    </source>
</reference>